<dbReference type="Pfam" id="PF16344">
    <property type="entry name" value="FecR_C"/>
    <property type="match status" value="1"/>
</dbReference>
<accession>A0ABV8PW94</accession>
<evidence type="ECO:0000313" key="5">
    <source>
        <dbReference type="Proteomes" id="UP001595906"/>
    </source>
</evidence>
<dbReference type="InterPro" id="IPR012373">
    <property type="entry name" value="Ferrdict_sens_TM"/>
</dbReference>
<evidence type="ECO:0000313" key="4">
    <source>
        <dbReference type="EMBL" id="MFC4231500.1"/>
    </source>
</evidence>
<dbReference type="Gene3D" id="2.60.120.1440">
    <property type="match status" value="1"/>
</dbReference>
<evidence type="ECO:0000256" key="1">
    <source>
        <dbReference type="SAM" id="Phobius"/>
    </source>
</evidence>
<keyword evidence="1" id="KW-0472">Membrane</keyword>
<feature type="transmembrane region" description="Helical" evidence="1">
    <location>
        <begin position="82"/>
        <end position="102"/>
    </location>
</feature>
<keyword evidence="5" id="KW-1185">Reference proteome</keyword>
<keyword evidence="1" id="KW-1133">Transmembrane helix</keyword>
<comment type="caution">
    <text evidence="4">The sequence shown here is derived from an EMBL/GenBank/DDBJ whole genome shotgun (WGS) entry which is preliminary data.</text>
</comment>
<dbReference type="PIRSF" id="PIRSF018266">
    <property type="entry name" value="FecR"/>
    <property type="match status" value="1"/>
</dbReference>
<dbReference type="InterPro" id="IPR032508">
    <property type="entry name" value="FecR_C"/>
</dbReference>
<dbReference type="PANTHER" id="PTHR30273">
    <property type="entry name" value="PERIPLASMIC SIGNAL SENSOR AND SIGMA FACTOR ACTIVATOR FECR-RELATED"/>
    <property type="match status" value="1"/>
</dbReference>
<proteinExistence type="predicted"/>
<organism evidence="4 5">
    <name type="scientific">Parasediminibacterium paludis</name>
    <dbReference type="NCBI Taxonomy" id="908966"/>
    <lineage>
        <taxon>Bacteria</taxon>
        <taxon>Pseudomonadati</taxon>
        <taxon>Bacteroidota</taxon>
        <taxon>Chitinophagia</taxon>
        <taxon>Chitinophagales</taxon>
        <taxon>Chitinophagaceae</taxon>
        <taxon>Parasediminibacterium</taxon>
    </lineage>
</organism>
<dbReference type="EMBL" id="JBHSDC010000008">
    <property type="protein sequence ID" value="MFC4231500.1"/>
    <property type="molecule type" value="Genomic_DNA"/>
</dbReference>
<dbReference type="InterPro" id="IPR006860">
    <property type="entry name" value="FecR"/>
</dbReference>
<dbReference type="Pfam" id="PF04773">
    <property type="entry name" value="FecR"/>
    <property type="match status" value="1"/>
</dbReference>
<feature type="domain" description="FecR protein" evidence="2">
    <location>
        <begin position="133"/>
        <end position="225"/>
    </location>
</feature>
<reference evidence="5" key="1">
    <citation type="journal article" date="2019" name="Int. J. Syst. Evol. Microbiol.">
        <title>The Global Catalogue of Microorganisms (GCM) 10K type strain sequencing project: providing services to taxonomists for standard genome sequencing and annotation.</title>
        <authorList>
            <consortium name="The Broad Institute Genomics Platform"/>
            <consortium name="The Broad Institute Genome Sequencing Center for Infectious Disease"/>
            <person name="Wu L."/>
            <person name="Ma J."/>
        </authorList>
    </citation>
    <scope>NUCLEOTIDE SEQUENCE [LARGE SCALE GENOMIC DNA]</scope>
    <source>
        <strain evidence="5">CECT 8010</strain>
    </source>
</reference>
<gene>
    <name evidence="4" type="ORF">ACFOW1_06350</name>
</gene>
<protein>
    <submittedName>
        <fullName evidence="4">FecR family protein</fullName>
    </submittedName>
</protein>
<feature type="domain" description="Protein FecR C-terminal" evidence="3">
    <location>
        <begin position="283"/>
        <end position="343"/>
    </location>
</feature>
<sequence>MKEVSEQLIQQFLRNQCTAEEAVQVQAYFHTHPEELEKYISIQNLLGDEGGSKLDEATSQKILLGIEKEIAKRQTRAISLIWFKYAAAASIIGLVIFTTLQYNRNNNPSTAGNNIVQQQVQMDSAINTLKTINNTTNKAILVALEDGSSVNLFPKSTLQYAQPFRSHKRQLFLVGTAFFKVAKDKTKPFVVTTDGISTTALGTSFTIMAEQQSNNITVQLFTGKVMISKAATGNYAFNTQYLLPGEQIQVNKATYAAALSTFKLKDSDKKIEKQLLATNDGLLNFNQSSLPEVFTSLQKQYKITITYNATELANMKFTGKFNSNEEVGTIINNIALLNGLTVTKTITGFEIKK</sequence>
<dbReference type="Gene3D" id="3.55.50.30">
    <property type="match status" value="1"/>
</dbReference>
<keyword evidence="1" id="KW-0812">Transmembrane</keyword>
<dbReference type="Proteomes" id="UP001595906">
    <property type="component" value="Unassembled WGS sequence"/>
</dbReference>
<name>A0ABV8PW94_9BACT</name>
<dbReference type="RefSeq" id="WP_379012996.1">
    <property type="nucleotide sequence ID" value="NZ_JBHSDC010000008.1"/>
</dbReference>
<dbReference type="PANTHER" id="PTHR30273:SF2">
    <property type="entry name" value="PROTEIN FECR"/>
    <property type="match status" value="1"/>
</dbReference>
<evidence type="ECO:0000259" key="2">
    <source>
        <dbReference type="Pfam" id="PF04773"/>
    </source>
</evidence>
<evidence type="ECO:0000259" key="3">
    <source>
        <dbReference type="Pfam" id="PF16344"/>
    </source>
</evidence>